<keyword evidence="1" id="KW-0812">Transmembrane</keyword>
<sequence length="208" mass="24057">MYNLILKDFRLQKLMILLYVLGICFFIGTFGNFGFIVVLVASSYMINLHYYDEKNNSHKFINSLPYSRNKIIMSKYIGTVLFTILVVLFSLLIQVVIQVASPTYGVEIETPQTIVVNVLTVMLFTSIYLPFFYRFTNKYLMAAVTIIFPVCVVLWRPLEAYVNITDLVYSVTTQFTINQLIALASIVTMLIFIGSYFLTVRIYKRTDF</sequence>
<comment type="caution">
    <text evidence="2">The sequence shown here is derived from an EMBL/GenBank/DDBJ whole genome shotgun (WGS) entry which is preliminary data.</text>
</comment>
<feature type="transmembrane region" description="Helical" evidence="1">
    <location>
        <begin position="139"/>
        <end position="157"/>
    </location>
</feature>
<dbReference type="AlphaFoldDB" id="A0A1S9SYP2"/>
<dbReference type="InterPro" id="IPR025699">
    <property type="entry name" value="ABC2_memb-like"/>
</dbReference>
<evidence type="ECO:0000313" key="3">
    <source>
        <dbReference type="Proteomes" id="UP000190696"/>
    </source>
</evidence>
<feature type="transmembrane region" description="Helical" evidence="1">
    <location>
        <begin position="112"/>
        <end position="132"/>
    </location>
</feature>
<dbReference type="Proteomes" id="UP000190696">
    <property type="component" value="Unassembled WGS sequence"/>
</dbReference>
<evidence type="ECO:0000256" key="1">
    <source>
        <dbReference type="SAM" id="Phobius"/>
    </source>
</evidence>
<feature type="transmembrane region" description="Helical" evidence="1">
    <location>
        <begin position="177"/>
        <end position="198"/>
    </location>
</feature>
<feature type="transmembrane region" description="Helical" evidence="1">
    <location>
        <begin position="16"/>
        <end position="41"/>
    </location>
</feature>
<dbReference type="EMBL" id="MUAI01000081">
    <property type="protein sequence ID" value="OOR02848.1"/>
    <property type="molecule type" value="Genomic_DNA"/>
</dbReference>
<keyword evidence="1" id="KW-1133">Transmembrane helix</keyword>
<protein>
    <submittedName>
        <fullName evidence="2">ABC transporter permease</fullName>
    </submittedName>
</protein>
<dbReference type="RefSeq" id="WP_078177433.1">
    <property type="nucleotide sequence ID" value="NZ_MUAI01000081.1"/>
</dbReference>
<proteinExistence type="predicted"/>
<keyword evidence="1" id="KW-0472">Membrane</keyword>
<dbReference type="Pfam" id="PF13346">
    <property type="entry name" value="ABC2_membrane_5"/>
    <property type="match status" value="1"/>
</dbReference>
<accession>A0A1S9SYP2</accession>
<evidence type="ECO:0000313" key="2">
    <source>
        <dbReference type="EMBL" id="OOR02848.1"/>
    </source>
</evidence>
<dbReference type="PANTHER" id="PTHR41309:SF2">
    <property type="entry name" value="MEMBRANE PROTEIN"/>
    <property type="match status" value="1"/>
</dbReference>
<organism evidence="2 3">
    <name type="scientific">Bacillus mycoides</name>
    <dbReference type="NCBI Taxonomy" id="1405"/>
    <lineage>
        <taxon>Bacteria</taxon>
        <taxon>Bacillati</taxon>
        <taxon>Bacillota</taxon>
        <taxon>Bacilli</taxon>
        <taxon>Bacillales</taxon>
        <taxon>Bacillaceae</taxon>
        <taxon>Bacillus</taxon>
        <taxon>Bacillus cereus group</taxon>
    </lineage>
</organism>
<dbReference type="PANTHER" id="PTHR41309">
    <property type="entry name" value="MEMBRANE PROTEIN-RELATED"/>
    <property type="match status" value="1"/>
</dbReference>
<reference evidence="2 3" key="1">
    <citation type="submission" date="2017-01" db="EMBL/GenBank/DDBJ databases">
        <title>Bacillus cereus isolates.</title>
        <authorList>
            <person name="Beno S.M."/>
        </authorList>
    </citation>
    <scope>NUCLEOTIDE SEQUENCE [LARGE SCALE GENOMIC DNA]</scope>
    <source>
        <strain evidence="2 3">FSL W7-1108</strain>
    </source>
</reference>
<name>A0A1S9SYP2_BACMY</name>
<gene>
    <name evidence="2" type="ORF">BW900_30215</name>
</gene>
<feature type="transmembrane region" description="Helical" evidence="1">
    <location>
        <begin position="76"/>
        <end position="100"/>
    </location>
</feature>